<dbReference type="InterPro" id="IPR046948">
    <property type="entry name" value="ATL20-22-like"/>
</dbReference>
<comment type="pathway">
    <text evidence="3">Protein modification; protein ubiquitination.</text>
</comment>
<evidence type="ECO:0000256" key="7">
    <source>
        <dbReference type="ARBA" id="ARBA00022723"/>
    </source>
</evidence>
<keyword evidence="8 15" id="KW-0732">Signal</keyword>
<dbReference type="GO" id="GO:0016020">
    <property type="term" value="C:membrane"/>
    <property type="evidence" value="ECO:0007669"/>
    <property type="project" value="UniProtKB-SubCell"/>
</dbReference>
<keyword evidence="7" id="KW-0479">Metal-binding</keyword>
<evidence type="ECO:0000256" key="15">
    <source>
        <dbReference type="SAM" id="SignalP"/>
    </source>
</evidence>
<dbReference type="OrthoDB" id="547665at2759"/>
<comment type="caution">
    <text evidence="17">The sequence shown here is derived from an EMBL/GenBank/DDBJ whole genome shotgun (WGS) entry which is preliminary data.</text>
</comment>
<dbReference type="PANTHER" id="PTHR46279">
    <property type="entry name" value="RING/U-BOX SUPERFAMILY PROTEIN"/>
    <property type="match status" value="1"/>
</dbReference>
<evidence type="ECO:0000259" key="16">
    <source>
        <dbReference type="Pfam" id="PF13947"/>
    </source>
</evidence>
<evidence type="ECO:0000256" key="11">
    <source>
        <dbReference type="ARBA" id="ARBA00022833"/>
    </source>
</evidence>
<evidence type="ECO:0000256" key="3">
    <source>
        <dbReference type="ARBA" id="ARBA00004906"/>
    </source>
</evidence>
<organism evidence="17 18">
    <name type="scientific">Parasponia andersonii</name>
    <name type="common">Sponia andersonii</name>
    <dbReference type="NCBI Taxonomy" id="3476"/>
    <lineage>
        <taxon>Eukaryota</taxon>
        <taxon>Viridiplantae</taxon>
        <taxon>Streptophyta</taxon>
        <taxon>Embryophyta</taxon>
        <taxon>Tracheophyta</taxon>
        <taxon>Spermatophyta</taxon>
        <taxon>Magnoliopsida</taxon>
        <taxon>eudicotyledons</taxon>
        <taxon>Gunneridae</taxon>
        <taxon>Pentapetalae</taxon>
        <taxon>rosids</taxon>
        <taxon>fabids</taxon>
        <taxon>Rosales</taxon>
        <taxon>Cannabaceae</taxon>
        <taxon>Parasponia</taxon>
    </lineage>
</organism>
<keyword evidence="5" id="KW-0808">Transferase</keyword>
<feature type="domain" description="Wall-associated receptor kinase galacturonan-binding" evidence="16">
    <location>
        <begin position="32"/>
        <end position="97"/>
    </location>
</feature>
<evidence type="ECO:0000256" key="13">
    <source>
        <dbReference type="ARBA" id="ARBA00023136"/>
    </source>
</evidence>
<keyword evidence="11" id="KW-0862">Zinc</keyword>
<evidence type="ECO:0000256" key="6">
    <source>
        <dbReference type="ARBA" id="ARBA00022692"/>
    </source>
</evidence>
<dbReference type="PANTHER" id="PTHR46279:SF9">
    <property type="entry name" value="OS01G0116300 PROTEIN"/>
    <property type="match status" value="1"/>
</dbReference>
<comment type="subcellular location">
    <subcellularLocation>
        <location evidence="2">Membrane</location>
        <topology evidence="2">Single-pass membrane protein</topology>
    </subcellularLocation>
</comment>
<comment type="catalytic activity">
    <reaction evidence="1">
        <text>S-ubiquitinyl-[E2 ubiquitin-conjugating enzyme]-L-cysteine + [acceptor protein]-L-lysine = [E2 ubiquitin-conjugating enzyme]-L-cysteine + N(6)-ubiquitinyl-[acceptor protein]-L-lysine.</text>
        <dbReference type="EC" id="2.3.2.27"/>
    </reaction>
</comment>
<evidence type="ECO:0000256" key="10">
    <source>
        <dbReference type="ARBA" id="ARBA00022786"/>
    </source>
</evidence>
<feature type="signal peptide" evidence="15">
    <location>
        <begin position="1"/>
        <end position="27"/>
    </location>
</feature>
<dbReference type="InterPro" id="IPR025287">
    <property type="entry name" value="WAK_GUB"/>
</dbReference>
<evidence type="ECO:0000256" key="5">
    <source>
        <dbReference type="ARBA" id="ARBA00022679"/>
    </source>
</evidence>
<sequence>MGFSSESAISWSYTLFLLLGLLVKIGASQNQCKESRCGHGPAIRFPFRLKDCQPNHFGYPGFELSCRGKRTVLELPIPVEFDVKSIDYKSQVIKLYDPNDCLFGELLKINGLSVSPFGFYQDTQRGYTLFNCSVLDRSTFQEMIFPCLSGPGYQVLVVRSDSPVENVPLASCTKMYNISSVPHEIFAVDRKYLYLNWTEPDCTRCELIGNGCRLKNNGSKSQTECFVLPKPSQTKKFVAIGEFLLEH</sequence>
<evidence type="ECO:0000256" key="8">
    <source>
        <dbReference type="ARBA" id="ARBA00022729"/>
    </source>
</evidence>
<accession>A0A2P5DFQ1</accession>
<evidence type="ECO:0000256" key="14">
    <source>
        <dbReference type="ARBA" id="ARBA00024209"/>
    </source>
</evidence>
<evidence type="ECO:0000313" key="18">
    <source>
        <dbReference type="Proteomes" id="UP000237105"/>
    </source>
</evidence>
<evidence type="ECO:0000256" key="12">
    <source>
        <dbReference type="ARBA" id="ARBA00022989"/>
    </source>
</evidence>
<dbReference type="AlphaFoldDB" id="A0A2P5DFQ1"/>
<dbReference type="EC" id="2.3.2.27" evidence="4"/>
<keyword evidence="9" id="KW-0863">Zinc-finger</keyword>
<protein>
    <recommendedName>
        <fullName evidence="4">RING-type E3 ubiquitin transferase</fullName>
        <ecNumber evidence="4">2.3.2.27</ecNumber>
    </recommendedName>
</protein>
<dbReference type="Pfam" id="PF13947">
    <property type="entry name" value="GUB_WAK_bind"/>
    <property type="match status" value="1"/>
</dbReference>
<keyword evidence="18" id="KW-1185">Reference proteome</keyword>
<keyword evidence="10" id="KW-0833">Ubl conjugation pathway</keyword>
<keyword evidence="6" id="KW-0812">Transmembrane</keyword>
<dbReference type="GO" id="GO:0008270">
    <property type="term" value="F:zinc ion binding"/>
    <property type="evidence" value="ECO:0007669"/>
    <property type="project" value="UniProtKB-KW"/>
</dbReference>
<comment type="similarity">
    <text evidence="14">Belongs to the RING-type zinc finger family. ATL subfamily.</text>
</comment>
<evidence type="ECO:0000313" key="17">
    <source>
        <dbReference type="EMBL" id="PON72111.1"/>
    </source>
</evidence>
<keyword evidence="12" id="KW-1133">Transmembrane helix</keyword>
<evidence type="ECO:0000256" key="1">
    <source>
        <dbReference type="ARBA" id="ARBA00000900"/>
    </source>
</evidence>
<keyword evidence="13" id="KW-0472">Membrane</keyword>
<reference evidence="18" key="1">
    <citation type="submission" date="2016-06" db="EMBL/GenBank/DDBJ databases">
        <title>Parallel loss of symbiosis genes in relatives of nitrogen-fixing non-legume Parasponia.</title>
        <authorList>
            <person name="Van Velzen R."/>
            <person name="Holmer R."/>
            <person name="Bu F."/>
            <person name="Rutten L."/>
            <person name="Van Zeijl A."/>
            <person name="Liu W."/>
            <person name="Santuari L."/>
            <person name="Cao Q."/>
            <person name="Sharma T."/>
            <person name="Shen D."/>
            <person name="Roswanjaya Y."/>
            <person name="Wardhani T."/>
            <person name="Kalhor M.S."/>
            <person name="Jansen J."/>
            <person name="Van den Hoogen J."/>
            <person name="Gungor B."/>
            <person name="Hartog M."/>
            <person name="Hontelez J."/>
            <person name="Verver J."/>
            <person name="Yang W.-C."/>
            <person name="Schijlen E."/>
            <person name="Repin R."/>
            <person name="Schilthuizen M."/>
            <person name="Schranz E."/>
            <person name="Heidstra R."/>
            <person name="Miyata K."/>
            <person name="Fedorova E."/>
            <person name="Kohlen W."/>
            <person name="Bisseling T."/>
            <person name="Smit S."/>
            <person name="Geurts R."/>
        </authorList>
    </citation>
    <scope>NUCLEOTIDE SEQUENCE [LARGE SCALE GENOMIC DNA]</scope>
    <source>
        <strain evidence="18">cv. WU1-14</strain>
    </source>
</reference>
<feature type="chain" id="PRO_5015143166" description="RING-type E3 ubiquitin transferase" evidence="15">
    <location>
        <begin position="28"/>
        <end position="247"/>
    </location>
</feature>
<dbReference type="STRING" id="3476.A0A2P5DFQ1"/>
<evidence type="ECO:0000256" key="9">
    <source>
        <dbReference type="ARBA" id="ARBA00022771"/>
    </source>
</evidence>
<dbReference type="GO" id="GO:0030247">
    <property type="term" value="F:polysaccharide binding"/>
    <property type="evidence" value="ECO:0007669"/>
    <property type="project" value="InterPro"/>
</dbReference>
<proteinExistence type="inferred from homology"/>
<dbReference type="Proteomes" id="UP000237105">
    <property type="component" value="Unassembled WGS sequence"/>
</dbReference>
<dbReference type="GO" id="GO:0061630">
    <property type="term" value="F:ubiquitin protein ligase activity"/>
    <property type="evidence" value="ECO:0007669"/>
    <property type="project" value="UniProtKB-EC"/>
</dbReference>
<gene>
    <name evidence="17" type="ORF">PanWU01x14_069530</name>
</gene>
<evidence type="ECO:0000256" key="4">
    <source>
        <dbReference type="ARBA" id="ARBA00012483"/>
    </source>
</evidence>
<dbReference type="EMBL" id="JXTB01000041">
    <property type="protein sequence ID" value="PON72111.1"/>
    <property type="molecule type" value="Genomic_DNA"/>
</dbReference>
<name>A0A2P5DFQ1_PARAD</name>
<evidence type="ECO:0000256" key="2">
    <source>
        <dbReference type="ARBA" id="ARBA00004167"/>
    </source>
</evidence>